<reference evidence="1" key="2">
    <citation type="journal article" date="2015" name="Genome Announc.">
        <title>Draft Genome Sequence of Filamentous Marine Cyanobacterium Lyngbya confervoides Strain BDU141951.</title>
        <authorList>
            <person name="Chandrababunaidu M.M."/>
            <person name="Sen D."/>
            <person name="Tripathy S."/>
        </authorList>
    </citation>
    <scope>NUCLEOTIDE SEQUENCE</scope>
    <source>
        <strain evidence="1">BDU141951</strain>
    </source>
</reference>
<accession>A0A0C1Y593</accession>
<reference evidence="1" key="3">
    <citation type="submission" date="2020-02" db="EMBL/GenBank/DDBJ databases">
        <authorList>
            <person name="Sarangi A.N."/>
            <person name="Ghosh S."/>
            <person name="Mukherjee M."/>
            <person name="Tripathy S."/>
        </authorList>
    </citation>
    <scope>NUCLEOTIDE SEQUENCE</scope>
    <source>
        <strain evidence="1">BDU141951</strain>
    </source>
</reference>
<dbReference type="AlphaFoldDB" id="A0A0C1Y593"/>
<name>A0A0C1Y593_9CYAN</name>
<protein>
    <submittedName>
        <fullName evidence="1">UPF0175 family protein</fullName>
    </submittedName>
</protein>
<comment type="caution">
    <text evidence="1">The sequence shown here is derived from an EMBL/GenBank/DDBJ whole genome shotgun (WGS) entry which is preliminary data.</text>
</comment>
<reference evidence="1" key="1">
    <citation type="submission" date="2014-11" db="EMBL/GenBank/DDBJ databases">
        <authorList>
            <person name="Malar M.C."/>
            <person name="Sen D."/>
            <person name="Tripathy S."/>
        </authorList>
    </citation>
    <scope>NUCLEOTIDE SEQUENCE</scope>
    <source>
        <strain evidence="1">BDU141951</strain>
    </source>
</reference>
<gene>
    <name evidence="1" type="ORF">QQ91_016100</name>
</gene>
<organism evidence="1">
    <name type="scientific">Lyngbya confervoides BDU141951</name>
    <dbReference type="NCBI Taxonomy" id="1574623"/>
    <lineage>
        <taxon>Bacteria</taxon>
        <taxon>Bacillati</taxon>
        <taxon>Cyanobacteriota</taxon>
        <taxon>Cyanophyceae</taxon>
        <taxon>Oscillatoriophycideae</taxon>
        <taxon>Oscillatoriales</taxon>
        <taxon>Microcoleaceae</taxon>
        <taxon>Lyngbya</taxon>
    </lineage>
</organism>
<dbReference type="EMBL" id="JTHE02000003">
    <property type="protein sequence ID" value="NEV68636.1"/>
    <property type="molecule type" value="Genomic_DNA"/>
</dbReference>
<sequence>MGLVISDEFLQTAHITETDLKLEIAILLFQQEKITLGTASHFVGMNQLEFQRLLGSRKIPIHYGVEDLQQDLKTLEANDWR</sequence>
<proteinExistence type="predicted"/>
<evidence type="ECO:0000313" key="1">
    <source>
        <dbReference type="EMBL" id="NEV68636.1"/>
    </source>
</evidence>
<dbReference type="InterPro" id="IPR005368">
    <property type="entry name" value="UPF0175"/>
</dbReference>
<dbReference type="Pfam" id="PF03683">
    <property type="entry name" value="UPF0175"/>
    <property type="match status" value="1"/>
</dbReference>